<protein>
    <submittedName>
        <fullName evidence="4">DNA cytosine methyltransferase</fullName>
    </submittedName>
</protein>
<dbReference type="RefSeq" id="WP_380582881.1">
    <property type="nucleotide sequence ID" value="NZ_JBHSQJ010000046.1"/>
</dbReference>
<evidence type="ECO:0000256" key="3">
    <source>
        <dbReference type="ARBA" id="ARBA00022747"/>
    </source>
</evidence>
<gene>
    <name evidence="4" type="ORF">ACFP3V_11935</name>
</gene>
<dbReference type="InterPro" id="IPR029063">
    <property type="entry name" value="SAM-dependent_MTases_sf"/>
</dbReference>
<dbReference type="GO" id="GO:0008168">
    <property type="term" value="F:methyltransferase activity"/>
    <property type="evidence" value="ECO:0007669"/>
    <property type="project" value="UniProtKB-KW"/>
</dbReference>
<evidence type="ECO:0000256" key="1">
    <source>
        <dbReference type="ARBA" id="ARBA00022603"/>
    </source>
</evidence>
<dbReference type="GO" id="GO:0032259">
    <property type="term" value="P:methylation"/>
    <property type="evidence" value="ECO:0007669"/>
    <property type="project" value="UniProtKB-KW"/>
</dbReference>
<keyword evidence="3" id="KW-0680">Restriction system</keyword>
<dbReference type="Pfam" id="PF00145">
    <property type="entry name" value="DNA_methylase"/>
    <property type="match status" value="1"/>
</dbReference>
<evidence type="ECO:0000313" key="4">
    <source>
        <dbReference type="EMBL" id="MFC5907923.1"/>
    </source>
</evidence>
<keyword evidence="5" id="KW-1185">Reference proteome</keyword>
<name>A0ABW1G0Y4_9ACTN</name>
<keyword evidence="2" id="KW-0808">Transferase</keyword>
<dbReference type="Proteomes" id="UP001596174">
    <property type="component" value="Unassembled WGS sequence"/>
</dbReference>
<reference evidence="5" key="1">
    <citation type="journal article" date="2019" name="Int. J. Syst. Evol. Microbiol.">
        <title>The Global Catalogue of Microorganisms (GCM) 10K type strain sequencing project: providing services to taxonomists for standard genome sequencing and annotation.</title>
        <authorList>
            <consortium name="The Broad Institute Genomics Platform"/>
            <consortium name="The Broad Institute Genome Sequencing Center for Infectious Disease"/>
            <person name="Wu L."/>
            <person name="Ma J."/>
        </authorList>
    </citation>
    <scope>NUCLEOTIDE SEQUENCE [LARGE SCALE GENOMIC DNA]</scope>
    <source>
        <strain evidence="5">JCM 4816</strain>
    </source>
</reference>
<evidence type="ECO:0000313" key="5">
    <source>
        <dbReference type="Proteomes" id="UP001596174"/>
    </source>
</evidence>
<organism evidence="4 5">
    <name type="scientific">Streptacidiphilus monticola</name>
    <dbReference type="NCBI Taxonomy" id="2161674"/>
    <lineage>
        <taxon>Bacteria</taxon>
        <taxon>Bacillati</taxon>
        <taxon>Actinomycetota</taxon>
        <taxon>Actinomycetes</taxon>
        <taxon>Kitasatosporales</taxon>
        <taxon>Streptomycetaceae</taxon>
        <taxon>Streptacidiphilus</taxon>
    </lineage>
</organism>
<dbReference type="EMBL" id="JBHSQJ010000046">
    <property type="protein sequence ID" value="MFC5907923.1"/>
    <property type="molecule type" value="Genomic_DNA"/>
</dbReference>
<dbReference type="Gene3D" id="3.40.50.150">
    <property type="entry name" value="Vaccinia Virus protein VP39"/>
    <property type="match status" value="1"/>
</dbReference>
<comment type="caution">
    <text evidence="4">The sequence shown here is derived from an EMBL/GenBank/DDBJ whole genome shotgun (WGS) entry which is preliminary data.</text>
</comment>
<dbReference type="SUPFAM" id="SSF53335">
    <property type="entry name" value="S-adenosyl-L-methionine-dependent methyltransferases"/>
    <property type="match status" value="1"/>
</dbReference>
<keyword evidence="1 4" id="KW-0489">Methyltransferase</keyword>
<proteinExistence type="predicted"/>
<accession>A0ABW1G0Y4</accession>
<evidence type="ECO:0000256" key="2">
    <source>
        <dbReference type="ARBA" id="ARBA00022679"/>
    </source>
</evidence>
<dbReference type="InterPro" id="IPR001525">
    <property type="entry name" value="C5_MeTfrase"/>
</dbReference>
<sequence length="39" mass="4444">MTATVLRTVPRVHVISCGTPCQPFSVARKRKGKDDRRYL</sequence>